<proteinExistence type="predicted"/>
<dbReference type="InterPro" id="IPR003870">
    <property type="entry name" value="DUF222"/>
</dbReference>
<evidence type="ECO:0000259" key="1">
    <source>
        <dbReference type="SMART" id="SM00507"/>
    </source>
</evidence>
<sequence>MIDSGTAADYLDALASFEQAADRLASMNPVMLSSQEVLDGLRRLERAARTVPSSQHWLTEVAIEQDLPAQLGYTGAKELLIDQLHLAGVEARDRIRGARSRAPRQERGYSPDPRLPLVTAAQRAGTLSERHALAIEKAFDACSPKLSHPDLHDLEDMLVAAAEGGCTPEDIATLGRRAYELLDPDGAEPSAESIARKRDLTVGKQCDDLMSALGGVLSPEARALLDTVLEKLARPGVNNPEDANDPVDVDDADAVAAAAKRDKRTAAQRNHDALVSALRAAIASGLLGQHRGLPCVPIITLGIDQLESETGIATTATGGRLPVEDALRMMGANPKYVLLLDLASRPLFLGREKRLASADQRIALYGSEKGCSAPRCDAPATRCQVHHVTEWRDGGATDVTVLTLACDAHHGKVVPSGDDVRRGFETIVLPEGDEYPGRTGWRRTGDPAGAYRVNHTHHAQELYRLAQEHHRQRHQQYADAWRAQDERALYRDFVGTIHDDIAAMLDGPHGPPLLESLLSEHDADNHWREDPPWPAHEALDRLRAAA</sequence>
<name>A0A3P8MD43_TSUPA</name>
<dbReference type="SMART" id="SM00507">
    <property type="entry name" value="HNHc"/>
    <property type="match status" value="1"/>
</dbReference>
<dbReference type="EMBL" id="LR131273">
    <property type="protein sequence ID" value="VDR38423.1"/>
    <property type="molecule type" value="Genomic_DNA"/>
</dbReference>
<dbReference type="Pfam" id="PF02720">
    <property type="entry name" value="DUF222"/>
    <property type="match status" value="1"/>
</dbReference>
<organism evidence="2 3">
    <name type="scientific">Tsukamurella paurometabola</name>
    <name type="common">Corynebacterium paurometabolum</name>
    <dbReference type="NCBI Taxonomy" id="2061"/>
    <lineage>
        <taxon>Bacteria</taxon>
        <taxon>Bacillati</taxon>
        <taxon>Actinomycetota</taxon>
        <taxon>Actinomycetes</taxon>
        <taxon>Mycobacteriales</taxon>
        <taxon>Tsukamurellaceae</taxon>
        <taxon>Tsukamurella</taxon>
    </lineage>
</organism>
<dbReference type="AlphaFoldDB" id="A0A3P8MD43"/>
<accession>A0A3P8MD43</accession>
<dbReference type="CDD" id="cd00085">
    <property type="entry name" value="HNHc"/>
    <property type="match status" value="1"/>
</dbReference>
<feature type="domain" description="HNH nuclease" evidence="1">
    <location>
        <begin position="359"/>
        <end position="411"/>
    </location>
</feature>
<dbReference type="InterPro" id="IPR003615">
    <property type="entry name" value="HNH_nuc"/>
</dbReference>
<gene>
    <name evidence="2" type="ORF">NCTC10741_01543</name>
</gene>
<protein>
    <submittedName>
        <fullName evidence="2">Domain of uncharacterized function DUF222</fullName>
    </submittedName>
</protein>
<dbReference type="Proteomes" id="UP000271626">
    <property type="component" value="Chromosome"/>
</dbReference>
<evidence type="ECO:0000313" key="3">
    <source>
        <dbReference type="Proteomes" id="UP000271626"/>
    </source>
</evidence>
<evidence type="ECO:0000313" key="2">
    <source>
        <dbReference type="EMBL" id="VDR38423.1"/>
    </source>
</evidence>
<dbReference type="RefSeq" id="WP_227966660.1">
    <property type="nucleotide sequence ID" value="NZ_CP085954.1"/>
</dbReference>
<reference evidence="2 3" key="1">
    <citation type="submission" date="2018-12" db="EMBL/GenBank/DDBJ databases">
        <authorList>
            <consortium name="Pathogen Informatics"/>
        </authorList>
    </citation>
    <scope>NUCLEOTIDE SEQUENCE [LARGE SCALE GENOMIC DNA]</scope>
    <source>
        <strain evidence="2 3">NCTC10741</strain>
    </source>
</reference>